<evidence type="ECO:0000256" key="1">
    <source>
        <dbReference type="SAM" id="MobiDB-lite"/>
    </source>
</evidence>
<name>A0A0N4YVY4_NIPBR</name>
<feature type="region of interest" description="Disordered" evidence="1">
    <location>
        <begin position="146"/>
        <end position="202"/>
    </location>
</feature>
<dbReference type="AlphaFoldDB" id="A0A0N4YVY4"/>
<dbReference type="PANTHER" id="PTHR36940">
    <property type="entry name" value="PROTEIN CBG20338"/>
    <property type="match status" value="1"/>
</dbReference>
<dbReference type="InterPro" id="IPR055514">
    <property type="entry name" value="DUF7087"/>
</dbReference>
<dbReference type="EMBL" id="UYSL01026300">
    <property type="protein sequence ID" value="VDL85153.1"/>
    <property type="molecule type" value="Genomic_DNA"/>
</dbReference>
<evidence type="ECO:0000313" key="5">
    <source>
        <dbReference type="Proteomes" id="UP000271162"/>
    </source>
</evidence>
<evidence type="ECO:0000259" key="3">
    <source>
        <dbReference type="Pfam" id="PF23346"/>
    </source>
</evidence>
<dbReference type="WBParaSite" id="NBR_0002140601-mRNA-1">
    <property type="protein sequence ID" value="NBR_0002140601-mRNA-1"/>
    <property type="gene ID" value="NBR_0002140601"/>
</dbReference>
<gene>
    <name evidence="4" type="ORF">NBR_LOCUS21407</name>
</gene>
<keyword evidence="2" id="KW-0812">Transmembrane</keyword>
<feature type="compositionally biased region" description="Low complexity" evidence="1">
    <location>
        <begin position="181"/>
        <end position="196"/>
    </location>
</feature>
<feature type="compositionally biased region" description="Low complexity" evidence="1">
    <location>
        <begin position="159"/>
        <end position="173"/>
    </location>
</feature>
<evidence type="ECO:0000313" key="6">
    <source>
        <dbReference type="WBParaSite" id="NBR_0002140601-mRNA-1"/>
    </source>
</evidence>
<evidence type="ECO:0000313" key="4">
    <source>
        <dbReference type="EMBL" id="VDL85153.1"/>
    </source>
</evidence>
<keyword evidence="2" id="KW-1133">Transmembrane helix</keyword>
<proteinExistence type="predicted"/>
<accession>A0A0N4YVY4</accession>
<organism evidence="6">
    <name type="scientific">Nippostrongylus brasiliensis</name>
    <name type="common">Rat hookworm</name>
    <dbReference type="NCBI Taxonomy" id="27835"/>
    <lineage>
        <taxon>Eukaryota</taxon>
        <taxon>Metazoa</taxon>
        <taxon>Ecdysozoa</taxon>
        <taxon>Nematoda</taxon>
        <taxon>Chromadorea</taxon>
        <taxon>Rhabditida</taxon>
        <taxon>Rhabditina</taxon>
        <taxon>Rhabditomorpha</taxon>
        <taxon>Strongyloidea</taxon>
        <taxon>Heligmosomidae</taxon>
        <taxon>Nippostrongylus</taxon>
    </lineage>
</organism>
<protein>
    <submittedName>
        <fullName evidence="6">TIR domain-containing protein</fullName>
    </submittedName>
</protein>
<feature type="transmembrane region" description="Helical" evidence="2">
    <location>
        <begin position="337"/>
        <end position="356"/>
    </location>
</feature>
<reference evidence="6" key="1">
    <citation type="submission" date="2017-02" db="UniProtKB">
        <authorList>
            <consortium name="WormBaseParasite"/>
        </authorList>
    </citation>
    <scope>IDENTIFICATION</scope>
</reference>
<reference evidence="4 5" key="2">
    <citation type="submission" date="2018-11" db="EMBL/GenBank/DDBJ databases">
        <authorList>
            <consortium name="Pathogen Informatics"/>
        </authorList>
    </citation>
    <scope>NUCLEOTIDE SEQUENCE [LARGE SCALE GENOMIC DNA]</scope>
</reference>
<evidence type="ECO:0000256" key="2">
    <source>
        <dbReference type="SAM" id="Phobius"/>
    </source>
</evidence>
<dbReference type="PANTHER" id="PTHR36940:SF1">
    <property type="entry name" value="DUF3278 DOMAIN-CONTAINING PROTEIN"/>
    <property type="match status" value="1"/>
</dbReference>
<feature type="domain" description="DUF7087" evidence="3">
    <location>
        <begin position="286"/>
        <end position="362"/>
    </location>
</feature>
<keyword evidence="2" id="KW-0472">Membrane</keyword>
<keyword evidence="5" id="KW-1185">Reference proteome</keyword>
<sequence length="366" mass="40768">MGKNRSSPLCASFQKSVLLKKGGRGAQYQDETCVVSLWRGDESFKHVQNAITRFCQTYAFVQGVDVAMTESVKATRKEAELWIGGAQYQDETCVVSLWRGDESFKHIQNAITRFCQTYAFVQGVDVAMTESVKATRKEAELWIGPLTSAPAPEPPPAPSDEASPSNEPPNMNEEAAEGEDANATNDETPPVDSSPPVHDPNDVVLMRESSTADTTSIHLRTSTRTVVIANYQQSALDEDQLMKDEKPAAVQAAANTPSFDYDFPLVVGVSRAIQFLCCIVQYKCRYYNIDGRFDLRQLMREPENTVKIQYSIALFTPMVLSTLLFVCVENYYGATKVFWFLTCAIEMVLSTALFGLESYEVFWKGN</sequence>
<dbReference type="Pfam" id="PF23346">
    <property type="entry name" value="DUF7087"/>
    <property type="match status" value="1"/>
</dbReference>
<feature type="transmembrane region" description="Helical" evidence="2">
    <location>
        <begin position="308"/>
        <end position="328"/>
    </location>
</feature>
<dbReference type="Proteomes" id="UP000271162">
    <property type="component" value="Unassembled WGS sequence"/>
</dbReference>